<evidence type="ECO:0000256" key="5">
    <source>
        <dbReference type="SAM" id="MobiDB-lite"/>
    </source>
</evidence>
<feature type="transmembrane region" description="Helical" evidence="6">
    <location>
        <begin position="89"/>
        <end position="112"/>
    </location>
</feature>
<dbReference type="Proteomes" id="UP001430356">
    <property type="component" value="Unassembled WGS sequence"/>
</dbReference>
<name>A0AAW0F8Z5_9TRYP</name>
<keyword evidence="3 6" id="KW-1133">Transmembrane helix</keyword>
<evidence type="ECO:0000313" key="8">
    <source>
        <dbReference type="Proteomes" id="UP001430356"/>
    </source>
</evidence>
<dbReference type="PANTHER" id="PTHR28128:SF1">
    <property type="entry name" value="GOLGI APPARATUS MEMBRANE PROTEIN TVP15"/>
    <property type="match status" value="1"/>
</dbReference>
<dbReference type="AlphaFoldDB" id="A0AAW0F8Z5"/>
<dbReference type="GO" id="GO:0016020">
    <property type="term" value="C:membrane"/>
    <property type="evidence" value="ECO:0007669"/>
    <property type="project" value="UniProtKB-SubCell"/>
</dbReference>
<comment type="subcellular location">
    <subcellularLocation>
        <location evidence="1">Membrane</location>
        <topology evidence="1">Multi-pass membrane protein</topology>
    </subcellularLocation>
</comment>
<gene>
    <name evidence="7" type="ORF">NESM_000278300</name>
</gene>
<evidence type="ECO:0000256" key="1">
    <source>
        <dbReference type="ARBA" id="ARBA00004141"/>
    </source>
</evidence>
<comment type="caution">
    <text evidence="7">The sequence shown here is derived from an EMBL/GenBank/DDBJ whole genome shotgun (WGS) entry which is preliminary data.</text>
</comment>
<evidence type="ECO:0000256" key="6">
    <source>
        <dbReference type="SAM" id="Phobius"/>
    </source>
</evidence>
<organism evidence="7 8">
    <name type="scientific">Novymonas esmeraldas</name>
    <dbReference type="NCBI Taxonomy" id="1808958"/>
    <lineage>
        <taxon>Eukaryota</taxon>
        <taxon>Discoba</taxon>
        <taxon>Euglenozoa</taxon>
        <taxon>Kinetoplastea</taxon>
        <taxon>Metakinetoplastina</taxon>
        <taxon>Trypanosomatida</taxon>
        <taxon>Trypanosomatidae</taxon>
        <taxon>Novymonas</taxon>
    </lineage>
</organism>
<dbReference type="EMBL" id="JAECZO010000024">
    <property type="protein sequence ID" value="KAK7202096.1"/>
    <property type="molecule type" value="Genomic_DNA"/>
</dbReference>
<evidence type="ECO:0000313" key="7">
    <source>
        <dbReference type="EMBL" id="KAK7202096.1"/>
    </source>
</evidence>
<feature type="transmembrane region" description="Helical" evidence="6">
    <location>
        <begin position="118"/>
        <end position="141"/>
    </location>
</feature>
<proteinExistence type="predicted"/>
<feature type="transmembrane region" description="Helical" evidence="6">
    <location>
        <begin position="25"/>
        <end position="43"/>
    </location>
</feature>
<evidence type="ECO:0000256" key="3">
    <source>
        <dbReference type="ARBA" id="ARBA00022989"/>
    </source>
</evidence>
<dbReference type="PANTHER" id="PTHR28128">
    <property type="entry name" value="GOLGI APPARATUS MEMBRANE PROTEIN TVP15"/>
    <property type="match status" value="1"/>
</dbReference>
<protein>
    <submittedName>
        <fullName evidence="7">COPI associated protein</fullName>
    </submittedName>
</protein>
<keyword evidence="4 6" id="KW-0472">Membrane</keyword>
<keyword evidence="2 6" id="KW-0812">Transmembrane</keyword>
<evidence type="ECO:0000256" key="4">
    <source>
        <dbReference type="ARBA" id="ARBA00023136"/>
    </source>
</evidence>
<keyword evidence="8" id="KW-1185">Reference proteome</keyword>
<dbReference type="Pfam" id="PF08507">
    <property type="entry name" value="COPI_assoc"/>
    <property type="match status" value="1"/>
</dbReference>
<sequence>METVRNVASHAPGSHTCWQRNWPRVFLLMSLAVTVLAFVGIILGFVKIIFAPNIVLLNIYCLIFSLLGFSAELRQFAFLRRFIYLWMKYFYFLVYYRARGIFYILFGFLLLGTGVVELIGGILAIVLGVVMLLVGLVVGLPQFEDPAEEKRVQEEFQRYYGGGPPTTATAPPPPPPPPPPATAATAAAAKSGVQADTPAVPASKVPADSNKDTGANLYREYNFGGGGGGGAPAREASSTYSTAGAPANPYEDEGTFRSGGANMFGTANAAVKPPMQEAGLTRGDSESALRKQFAEAVAKSADNNDLR</sequence>
<evidence type="ECO:0000256" key="2">
    <source>
        <dbReference type="ARBA" id="ARBA00022692"/>
    </source>
</evidence>
<reference evidence="7 8" key="1">
    <citation type="journal article" date="2021" name="MBio">
        <title>A New Model Trypanosomatid, Novymonas esmeraldas: Genomic Perception of Its 'Candidatus Pandoraea novymonadis' Endosymbiont.</title>
        <authorList>
            <person name="Zakharova A."/>
            <person name="Saura A."/>
            <person name="Butenko A."/>
            <person name="Podesvova L."/>
            <person name="Warmusova S."/>
            <person name="Kostygov A.Y."/>
            <person name="Nenarokova A."/>
            <person name="Lukes J."/>
            <person name="Opperdoes F.R."/>
            <person name="Yurchenko V."/>
        </authorList>
    </citation>
    <scope>NUCLEOTIDE SEQUENCE [LARGE SCALE GENOMIC DNA]</scope>
    <source>
        <strain evidence="7 8">E262AT.01</strain>
    </source>
</reference>
<feature type="transmembrane region" description="Helical" evidence="6">
    <location>
        <begin position="49"/>
        <end position="69"/>
    </location>
</feature>
<feature type="compositionally biased region" description="Pro residues" evidence="5">
    <location>
        <begin position="170"/>
        <end position="181"/>
    </location>
</feature>
<accession>A0AAW0F8Z5</accession>
<dbReference type="InterPro" id="IPR013714">
    <property type="entry name" value="Golgi_TVP15"/>
</dbReference>
<feature type="region of interest" description="Disordered" evidence="5">
    <location>
        <begin position="160"/>
        <end position="261"/>
    </location>
</feature>